<evidence type="ECO:0000256" key="4">
    <source>
        <dbReference type="ARBA" id="ARBA00023136"/>
    </source>
</evidence>
<dbReference type="AlphaFoldDB" id="A0A5J5GP92"/>
<dbReference type="PANTHER" id="PTHR38776">
    <property type="entry name" value="MLTA-INTERACTING PROTEIN-RELATED"/>
    <property type="match status" value="1"/>
</dbReference>
<dbReference type="InterPro" id="IPR010583">
    <property type="entry name" value="MipA"/>
</dbReference>
<evidence type="ECO:0000256" key="1">
    <source>
        <dbReference type="ARBA" id="ARBA00004442"/>
    </source>
</evidence>
<protein>
    <submittedName>
        <fullName evidence="6">MipA/OmpV family protein</fullName>
    </submittedName>
</protein>
<proteinExistence type="inferred from homology"/>
<organism evidence="6 7">
    <name type="scientific">Histidinibacterium aquaticum</name>
    <dbReference type="NCBI Taxonomy" id="2613962"/>
    <lineage>
        <taxon>Bacteria</taxon>
        <taxon>Pseudomonadati</taxon>
        <taxon>Pseudomonadota</taxon>
        <taxon>Alphaproteobacteria</taxon>
        <taxon>Rhodobacterales</taxon>
        <taxon>Paracoccaceae</taxon>
        <taxon>Histidinibacterium</taxon>
    </lineage>
</organism>
<dbReference type="GO" id="GO:0009279">
    <property type="term" value="C:cell outer membrane"/>
    <property type="evidence" value="ECO:0007669"/>
    <property type="project" value="UniProtKB-SubCell"/>
</dbReference>
<sequence>MKAISLFVSAALGLGGGTAVQAQVSDASVAFTLSGGIQAKPEYFGSEDLAFGPDVGLSNLSLSYGARELGGGPQTGFGLRGSFRYVPERSASDFSELRGLEDVDATYELGAGVGYTSRDFEAFADLRYGIQGHESLVAELGANAVFRPSQQLTMRLGPRVLLGSEDYADTYFSVTPSEAAASGGRFAAYDAEAGALSTGVELGVTYQIDENWGIDGAVTYEQFVGSAADSPIIEQGSDDQVSISVGVTRNLSLDF</sequence>
<comment type="subcellular location">
    <subcellularLocation>
        <location evidence="1">Cell outer membrane</location>
    </subcellularLocation>
</comment>
<gene>
    <name evidence="6" type="ORF">F3S47_00995</name>
</gene>
<accession>A0A5J5GP92</accession>
<dbReference type="RefSeq" id="WP_150443362.1">
    <property type="nucleotide sequence ID" value="NZ_VYQE01000001.1"/>
</dbReference>
<evidence type="ECO:0000313" key="6">
    <source>
        <dbReference type="EMBL" id="KAA9009877.1"/>
    </source>
</evidence>
<reference evidence="6 7" key="1">
    <citation type="submission" date="2019-09" db="EMBL/GenBank/DDBJ databases">
        <authorList>
            <person name="Park J.-S."/>
            <person name="Choi H.-J."/>
        </authorList>
    </citation>
    <scope>NUCLEOTIDE SEQUENCE [LARGE SCALE GENOMIC DNA]</scope>
    <source>
        <strain evidence="6 7">176SS1-4</strain>
    </source>
</reference>
<dbReference type="EMBL" id="VYQE01000001">
    <property type="protein sequence ID" value="KAA9009877.1"/>
    <property type="molecule type" value="Genomic_DNA"/>
</dbReference>
<evidence type="ECO:0000256" key="2">
    <source>
        <dbReference type="ARBA" id="ARBA00005722"/>
    </source>
</evidence>
<dbReference type="PANTHER" id="PTHR38776:SF1">
    <property type="entry name" value="MLTA-INTERACTING PROTEIN-RELATED"/>
    <property type="match status" value="1"/>
</dbReference>
<dbReference type="Proteomes" id="UP000326554">
    <property type="component" value="Unassembled WGS sequence"/>
</dbReference>
<dbReference type="Pfam" id="PF06629">
    <property type="entry name" value="MipA"/>
    <property type="match status" value="1"/>
</dbReference>
<comment type="similarity">
    <text evidence="2">Belongs to the MipA/OmpV family.</text>
</comment>
<comment type="caution">
    <text evidence="6">The sequence shown here is derived from an EMBL/GenBank/DDBJ whole genome shotgun (WGS) entry which is preliminary data.</text>
</comment>
<dbReference type="SUPFAM" id="SSF103515">
    <property type="entry name" value="Autotransporter"/>
    <property type="match status" value="1"/>
</dbReference>
<evidence type="ECO:0000256" key="3">
    <source>
        <dbReference type="ARBA" id="ARBA00022729"/>
    </source>
</evidence>
<keyword evidence="4" id="KW-0472">Membrane</keyword>
<evidence type="ECO:0000313" key="7">
    <source>
        <dbReference type="Proteomes" id="UP000326554"/>
    </source>
</evidence>
<evidence type="ECO:0000256" key="5">
    <source>
        <dbReference type="ARBA" id="ARBA00023237"/>
    </source>
</evidence>
<name>A0A5J5GP92_9RHOB</name>
<keyword evidence="5" id="KW-0998">Cell outer membrane</keyword>
<dbReference type="InterPro" id="IPR036709">
    <property type="entry name" value="Autotransporte_beta_dom_sf"/>
</dbReference>
<keyword evidence="3" id="KW-0732">Signal</keyword>
<keyword evidence="7" id="KW-1185">Reference proteome</keyword>